<dbReference type="AlphaFoldDB" id="A0AB34IGZ1"/>
<gene>
    <name evidence="2" type="ORF">AB1Y20_014354</name>
</gene>
<keyword evidence="3" id="KW-1185">Reference proteome</keyword>
<name>A0AB34IGZ1_PRYPA</name>
<feature type="chain" id="PRO_5044346545" evidence="1">
    <location>
        <begin position="26"/>
        <end position="77"/>
    </location>
</feature>
<organism evidence="2 3">
    <name type="scientific">Prymnesium parvum</name>
    <name type="common">Toxic golden alga</name>
    <dbReference type="NCBI Taxonomy" id="97485"/>
    <lineage>
        <taxon>Eukaryota</taxon>
        <taxon>Haptista</taxon>
        <taxon>Haptophyta</taxon>
        <taxon>Prymnesiophyceae</taxon>
        <taxon>Prymnesiales</taxon>
        <taxon>Prymnesiaceae</taxon>
        <taxon>Prymnesium</taxon>
    </lineage>
</organism>
<proteinExistence type="predicted"/>
<accession>A0AB34IGZ1</accession>
<feature type="signal peptide" evidence="1">
    <location>
        <begin position="1"/>
        <end position="25"/>
    </location>
</feature>
<evidence type="ECO:0000313" key="3">
    <source>
        <dbReference type="Proteomes" id="UP001515480"/>
    </source>
</evidence>
<evidence type="ECO:0000256" key="1">
    <source>
        <dbReference type="SAM" id="SignalP"/>
    </source>
</evidence>
<protein>
    <submittedName>
        <fullName evidence="2">Uncharacterized protein</fullName>
    </submittedName>
</protein>
<dbReference type="Proteomes" id="UP001515480">
    <property type="component" value="Unassembled WGS sequence"/>
</dbReference>
<reference evidence="2 3" key="1">
    <citation type="journal article" date="2024" name="Science">
        <title>Giant polyketide synthase enzymes in the biosynthesis of giant marine polyether toxins.</title>
        <authorList>
            <person name="Fallon T.R."/>
            <person name="Shende V.V."/>
            <person name="Wierzbicki I.H."/>
            <person name="Pendleton A.L."/>
            <person name="Watervoot N.F."/>
            <person name="Auber R.P."/>
            <person name="Gonzalez D.J."/>
            <person name="Wisecaver J.H."/>
            <person name="Moore B.S."/>
        </authorList>
    </citation>
    <scope>NUCLEOTIDE SEQUENCE [LARGE SCALE GENOMIC DNA]</scope>
    <source>
        <strain evidence="2 3">12B1</strain>
    </source>
</reference>
<dbReference type="EMBL" id="JBGBPQ010000028">
    <property type="protein sequence ID" value="KAL1496764.1"/>
    <property type="molecule type" value="Genomic_DNA"/>
</dbReference>
<sequence>MFLYHLVNVLRLLLLSLIFSVNVVADGAAQRTATDVEYRIEQLINSYRCRSFYLDVGTNVGVQIRKLFEPQLSCAGM</sequence>
<keyword evidence="1" id="KW-0732">Signal</keyword>
<comment type="caution">
    <text evidence="2">The sequence shown here is derived from an EMBL/GenBank/DDBJ whole genome shotgun (WGS) entry which is preliminary data.</text>
</comment>
<evidence type="ECO:0000313" key="2">
    <source>
        <dbReference type="EMBL" id="KAL1496764.1"/>
    </source>
</evidence>